<dbReference type="InterPro" id="IPR026374">
    <property type="entry name" value="Cyano_PEP"/>
</dbReference>
<organism evidence="2 3">
    <name type="scientific">Nostoc cf. commune SO-36</name>
    <dbReference type="NCBI Taxonomy" id="449208"/>
    <lineage>
        <taxon>Bacteria</taxon>
        <taxon>Bacillati</taxon>
        <taxon>Cyanobacteriota</taxon>
        <taxon>Cyanophyceae</taxon>
        <taxon>Nostocales</taxon>
        <taxon>Nostocaceae</taxon>
        <taxon>Nostoc</taxon>
    </lineage>
</organism>
<feature type="chain" id="PRO_5046929426" description="PEP-CTERM sorting domain-containing protein" evidence="1">
    <location>
        <begin position="28"/>
        <end position="229"/>
    </location>
</feature>
<reference evidence="2" key="1">
    <citation type="submission" date="2022-04" db="EMBL/GenBank/DDBJ databases">
        <title>Complete genome sequence of a cyanobacterium, Nostoc sp. SO-36, isolated in Antarctica.</title>
        <authorList>
            <person name="Kanesaki Y."/>
            <person name="Effendi D."/>
            <person name="Sakamoto T."/>
            <person name="Ohtani S."/>
            <person name="Awai K."/>
        </authorList>
    </citation>
    <scope>NUCLEOTIDE SEQUENCE</scope>
    <source>
        <strain evidence="2">SO-36</strain>
    </source>
</reference>
<dbReference type="Proteomes" id="UP001055453">
    <property type="component" value="Chromosome"/>
</dbReference>
<evidence type="ECO:0000256" key="1">
    <source>
        <dbReference type="SAM" id="SignalP"/>
    </source>
</evidence>
<sequence length="229" mass="23536">MKVTTIASLLLAGIGATVIATSAPASAATFGFQNIPGGDTVGDAFAKDFLLDVTDKGGGTVLFKFLNNASTTFSNPALKQVAFSLDNSVSSLLSNIKLNINNTGNVLFEKSTQNLSQSNNISGWDGTTFGADPDGGNSKAVQSGESLGITFTANYNAVLAAINAGTLKLGIHVGSLPGGASDSYFNSVPTSRTPVPEPSILFGAGLAFGLATLFKGNHDKKWKQEKIKA</sequence>
<dbReference type="NCBIfam" id="TIGR04155">
    <property type="entry name" value="cyano_PEP"/>
    <property type="match status" value="1"/>
</dbReference>
<evidence type="ECO:0000313" key="2">
    <source>
        <dbReference type="EMBL" id="BDI15562.1"/>
    </source>
</evidence>
<evidence type="ECO:0008006" key="4">
    <source>
        <dbReference type="Google" id="ProtNLM"/>
    </source>
</evidence>
<gene>
    <name evidence="2" type="ORF">ANSO36C_13640</name>
</gene>
<evidence type="ECO:0000313" key="3">
    <source>
        <dbReference type="Proteomes" id="UP001055453"/>
    </source>
</evidence>
<dbReference type="RefSeq" id="WP_251958909.1">
    <property type="nucleotide sequence ID" value="NZ_AP025732.1"/>
</dbReference>
<keyword evidence="3" id="KW-1185">Reference proteome</keyword>
<proteinExistence type="predicted"/>
<protein>
    <recommendedName>
        <fullName evidence="4">PEP-CTERM sorting domain-containing protein</fullName>
    </recommendedName>
</protein>
<feature type="signal peptide" evidence="1">
    <location>
        <begin position="1"/>
        <end position="27"/>
    </location>
</feature>
<name>A0ABM7YY05_NOSCO</name>
<dbReference type="EMBL" id="AP025732">
    <property type="protein sequence ID" value="BDI15562.1"/>
    <property type="molecule type" value="Genomic_DNA"/>
</dbReference>
<keyword evidence="1" id="KW-0732">Signal</keyword>
<accession>A0ABM7YY05</accession>